<dbReference type="Proteomes" id="UP000546464">
    <property type="component" value="Unassembled WGS sequence"/>
</dbReference>
<reference evidence="1 2" key="1">
    <citation type="submission" date="2020-07" db="EMBL/GenBank/DDBJ databases">
        <authorList>
            <person name="Feng X."/>
        </authorList>
    </citation>
    <scope>NUCLEOTIDE SEQUENCE [LARGE SCALE GENOMIC DNA]</scope>
    <source>
        <strain evidence="1 2">JCM31066</strain>
    </source>
</reference>
<dbReference type="GO" id="GO:0009190">
    <property type="term" value="P:cyclic nucleotide biosynthetic process"/>
    <property type="evidence" value="ECO:0007669"/>
    <property type="project" value="InterPro"/>
</dbReference>
<dbReference type="Gene3D" id="3.30.70.1230">
    <property type="entry name" value="Nucleotide cyclase"/>
    <property type="match status" value="1"/>
</dbReference>
<dbReference type="GO" id="GO:0035556">
    <property type="term" value="P:intracellular signal transduction"/>
    <property type="evidence" value="ECO:0007669"/>
    <property type="project" value="InterPro"/>
</dbReference>
<protein>
    <submittedName>
        <fullName evidence="1">Adenylate/guanylate cyclase domain-containing protein</fullName>
    </submittedName>
</protein>
<dbReference type="InterPro" id="IPR001054">
    <property type="entry name" value="A/G_cyclase"/>
</dbReference>
<dbReference type="InterPro" id="IPR029787">
    <property type="entry name" value="Nucleotide_cyclase"/>
</dbReference>
<keyword evidence="2" id="KW-1185">Reference proteome</keyword>
<dbReference type="RefSeq" id="WP_185675495.1">
    <property type="nucleotide sequence ID" value="NZ_JACHVB010000025.1"/>
</dbReference>
<dbReference type="EMBL" id="JACHVB010000025">
    <property type="protein sequence ID" value="MBC2594513.1"/>
    <property type="molecule type" value="Genomic_DNA"/>
</dbReference>
<evidence type="ECO:0000313" key="2">
    <source>
        <dbReference type="Proteomes" id="UP000546464"/>
    </source>
</evidence>
<sequence>MQAGQAVTRHYPIPRIDFADFWDICGTFMRIHPGLTRIRYTIEGSESTLADHEYDVARILDRLHRQPQDLLLMEAEFEGPNTREGHARAVYRPVPVDSDPGGLTISTPSLSKLLLYQFESLLYDKYDLEEQLHPTVKFGKPCEVLASIIDLRGFSQFCEKPTIESPYTCGLMHSFYQAVRHGYIKYPPDLLKFLGDGVLALWETTAEDREVAIETCLSGSLDIHNRWQVVRRSPQFTHGAPEEVAVGISFGLASRLPEVGDYIGRPVNIASRLSSVCPGGQLYVDKSVPGIGPEYSKDDATAHIKSFGRYYIWRIHAV</sequence>
<dbReference type="GO" id="GO:0004016">
    <property type="term" value="F:adenylate cyclase activity"/>
    <property type="evidence" value="ECO:0007669"/>
    <property type="project" value="UniProtKB-ARBA"/>
</dbReference>
<comment type="caution">
    <text evidence="1">The sequence shown here is derived from an EMBL/GenBank/DDBJ whole genome shotgun (WGS) entry which is preliminary data.</text>
</comment>
<name>A0A842HDC5_9BACT</name>
<organism evidence="1 2">
    <name type="scientific">Ruficoccus amylovorans</name>
    <dbReference type="NCBI Taxonomy" id="1804625"/>
    <lineage>
        <taxon>Bacteria</taxon>
        <taxon>Pseudomonadati</taxon>
        <taxon>Verrucomicrobiota</taxon>
        <taxon>Opitutia</taxon>
        <taxon>Puniceicoccales</taxon>
        <taxon>Cerasicoccaceae</taxon>
        <taxon>Ruficoccus</taxon>
    </lineage>
</organism>
<evidence type="ECO:0000313" key="1">
    <source>
        <dbReference type="EMBL" id="MBC2594513.1"/>
    </source>
</evidence>
<accession>A0A842HDC5</accession>
<dbReference type="AlphaFoldDB" id="A0A842HDC5"/>
<dbReference type="CDD" id="cd07302">
    <property type="entry name" value="CHD"/>
    <property type="match status" value="1"/>
</dbReference>
<proteinExistence type="predicted"/>
<gene>
    <name evidence="1" type="ORF">H5P28_09610</name>
</gene>
<dbReference type="SUPFAM" id="SSF55073">
    <property type="entry name" value="Nucleotide cyclase"/>
    <property type="match status" value="1"/>
</dbReference>